<evidence type="ECO:0000313" key="6">
    <source>
        <dbReference type="Proteomes" id="UP000039865"/>
    </source>
</evidence>
<dbReference type="AlphaFoldDB" id="A0A078ARD0"/>
<dbReference type="Gene3D" id="3.90.180.10">
    <property type="entry name" value="Medium-chain alcohol dehydrogenases, catalytic domain"/>
    <property type="match status" value="1"/>
</dbReference>
<dbReference type="Pfam" id="PF08240">
    <property type="entry name" value="ADH_N"/>
    <property type="match status" value="1"/>
</dbReference>
<organism evidence="5 6">
    <name type="scientific">Stylonychia lemnae</name>
    <name type="common">Ciliate</name>
    <dbReference type="NCBI Taxonomy" id="5949"/>
    <lineage>
        <taxon>Eukaryota</taxon>
        <taxon>Sar</taxon>
        <taxon>Alveolata</taxon>
        <taxon>Ciliophora</taxon>
        <taxon>Intramacronucleata</taxon>
        <taxon>Spirotrichea</taxon>
        <taxon>Stichotrichia</taxon>
        <taxon>Sporadotrichida</taxon>
        <taxon>Oxytrichidae</taxon>
        <taxon>Stylonychinae</taxon>
        <taxon>Stylonychia</taxon>
    </lineage>
</organism>
<dbReference type="Gene3D" id="3.40.50.720">
    <property type="entry name" value="NAD(P)-binding Rossmann-like Domain"/>
    <property type="match status" value="1"/>
</dbReference>
<sequence>MQQQTRKFQHVKFTGGDFKLVSDQTQQLQNNQILIKVLYSSVNYYDKMLLKNKQNENCCLGSEGCGTIEQVGSELDENIVGKKVAFMCDGWGEYAVKNLNDCIILEDNTELKNAVDAFINPLSALCLRRIILQQEQRNVIIDGASCHLGRTLIELCRDSDIQICGIVRDDKAAQELKEKYNLKWVLNQNQQDFDSRFKELCKNQEFCPNIYISCVGGDLTGRVFKMMPPKSQLIIVGNLSEKDLTLPVTQLFLEGKQIRGFFLERYLKEELTQAQFSQLCDVVREDFKNGGKVFGVSATKEMDLKEWDKALNELDNIHGGKILLNICAQ</sequence>
<reference evidence="5 6" key="1">
    <citation type="submission" date="2014-06" db="EMBL/GenBank/DDBJ databases">
        <authorList>
            <person name="Swart Estienne"/>
        </authorList>
    </citation>
    <scope>NUCLEOTIDE SEQUENCE [LARGE SCALE GENOMIC DNA]</scope>
    <source>
        <strain evidence="5 6">130c</strain>
    </source>
</reference>
<dbReference type="SUPFAM" id="SSF50129">
    <property type="entry name" value="GroES-like"/>
    <property type="match status" value="1"/>
</dbReference>
<dbReference type="EMBL" id="CCKQ01011826">
    <property type="protein sequence ID" value="CDW83403.1"/>
    <property type="molecule type" value="Genomic_DNA"/>
</dbReference>
<dbReference type="PANTHER" id="PTHR48106">
    <property type="entry name" value="QUINONE OXIDOREDUCTASE PIG3-RELATED"/>
    <property type="match status" value="1"/>
</dbReference>
<dbReference type="InterPro" id="IPR013154">
    <property type="entry name" value="ADH-like_N"/>
</dbReference>
<evidence type="ECO:0000259" key="3">
    <source>
        <dbReference type="Pfam" id="PF00107"/>
    </source>
</evidence>
<gene>
    <name evidence="5" type="primary">Contig3190.g3408</name>
    <name evidence="5" type="ORF">STYLEM_12449</name>
</gene>
<dbReference type="PANTHER" id="PTHR48106:SF18">
    <property type="entry name" value="QUINONE OXIDOREDUCTASE PIG3"/>
    <property type="match status" value="1"/>
</dbReference>
<proteinExistence type="predicted"/>
<evidence type="ECO:0000259" key="4">
    <source>
        <dbReference type="Pfam" id="PF08240"/>
    </source>
</evidence>
<dbReference type="Pfam" id="PF00107">
    <property type="entry name" value="ADH_zinc_N"/>
    <property type="match status" value="1"/>
</dbReference>
<accession>A0A078ARD0</accession>
<keyword evidence="6" id="KW-1185">Reference proteome</keyword>
<dbReference type="GO" id="GO:0016651">
    <property type="term" value="F:oxidoreductase activity, acting on NAD(P)H"/>
    <property type="evidence" value="ECO:0007669"/>
    <property type="project" value="TreeGrafter"/>
</dbReference>
<dbReference type="GO" id="GO:0070402">
    <property type="term" value="F:NADPH binding"/>
    <property type="evidence" value="ECO:0007669"/>
    <property type="project" value="TreeGrafter"/>
</dbReference>
<dbReference type="InterPro" id="IPR011032">
    <property type="entry name" value="GroES-like_sf"/>
</dbReference>
<dbReference type="Proteomes" id="UP000039865">
    <property type="component" value="Unassembled WGS sequence"/>
</dbReference>
<keyword evidence="1" id="KW-0521">NADP</keyword>
<feature type="domain" description="Alcohol dehydrogenase-like C-terminal" evidence="3">
    <location>
        <begin position="149"/>
        <end position="271"/>
    </location>
</feature>
<dbReference type="SUPFAM" id="SSF51735">
    <property type="entry name" value="NAD(P)-binding Rossmann-fold domains"/>
    <property type="match status" value="1"/>
</dbReference>
<name>A0A078ARD0_STYLE</name>
<dbReference type="InterPro" id="IPR036291">
    <property type="entry name" value="NAD(P)-bd_dom_sf"/>
</dbReference>
<keyword evidence="2" id="KW-0560">Oxidoreductase</keyword>
<evidence type="ECO:0000313" key="5">
    <source>
        <dbReference type="EMBL" id="CDW83403.1"/>
    </source>
</evidence>
<dbReference type="InterPro" id="IPR013149">
    <property type="entry name" value="ADH-like_C"/>
</dbReference>
<protein>
    <submittedName>
        <fullName evidence="5">Zinc-binding dehydrogenase family protein</fullName>
    </submittedName>
</protein>
<evidence type="ECO:0000256" key="1">
    <source>
        <dbReference type="ARBA" id="ARBA00022857"/>
    </source>
</evidence>
<feature type="domain" description="Alcohol dehydrogenase-like N-terminal" evidence="4">
    <location>
        <begin position="30"/>
        <end position="88"/>
    </location>
</feature>
<evidence type="ECO:0000256" key="2">
    <source>
        <dbReference type="ARBA" id="ARBA00023002"/>
    </source>
</evidence>
<dbReference type="InParanoid" id="A0A078ARD0"/>
<dbReference type="OrthoDB" id="7482721at2759"/>